<organism evidence="3 4">
    <name type="scientific">Hymenobacter volaticus</name>
    <dbReference type="NCBI Taxonomy" id="2932254"/>
    <lineage>
        <taxon>Bacteria</taxon>
        <taxon>Pseudomonadati</taxon>
        <taxon>Bacteroidota</taxon>
        <taxon>Cytophagia</taxon>
        <taxon>Cytophagales</taxon>
        <taxon>Hymenobacteraceae</taxon>
        <taxon>Hymenobacter</taxon>
    </lineage>
</organism>
<feature type="transmembrane region" description="Helical" evidence="1">
    <location>
        <begin position="7"/>
        <end position="27"/>
    </location>
</feature>
<accession>A0ABY4GFE4</accession>
<dbReference type="Proteomes" id="UP000830401">
    <property type="component" value="Plasmid unnamed4"/>
</dbReference>
<proteinExistence type="predicted"/>
<dbReference type="EMBL" id="CP095065">
    <property type="protein sequence ID" value="UOQ69214.1"/>
    <property type="molecule type" value="Genomic_DNA"/>
</dbReference>
<keyword evidence="1" id="KW-0812">Transmembrane</keyword>
<feature type="transmembrane region" description="Helical" evidence="1">
    <location>
        <begin position="39"/>
        <end position="61"/>
    </location>
</feature>
<reference evidence="3" key="1">
    <citation type="submission" date="2022-04" db="EMBL/GenBank/DDBJ databases">
        <title>Hymenobacter sp. isolated from the air.</title>
        <authorList>
            <person name="Won M."/>
            <person name="Lee C.-M."/>
            <person name="Woen H.-Y."/>
            <person name="Kwon S.-W."/>
        </authorList>
    </citation>
    <scope>NUCLEOTIDE SEQUENCE</scope>
    <source>
        <strain evidence="3">5420S-77</strain>
        <plasmid evidence="3">unnamed4</plasmid>
    </source>
</reference>
<dbReference type="InterPro" id="IPR010559">
    <property type="entry name" value="Sig_transdc_His_kin_internal"/>
</dbReference>
<evidence type="ECO:0000313" key="3">
    <source>
        <dbReference type="EMBL" id="UOQ69214.1"/>
    </source>
</evidence>
<dbReference type="PANTHER" id="PTHR34220:SF7">
    <property type="entry name" value="SENSOR HISTIDINE KINASE YPDA"/>
    <property type="match status" value="1"/>
</dbReference>
<feature type="transmembrane region" description="Helical" evidence="1">
    <location>
        <begin position="111"/>
        <end position="132"/>
    </location>
</feature>
<keyword evidence="4" id="KW-1185">Reference proteome</keyword>
<dbReference type="GO" id="GO:0016301">
    <property type="term" value="F:kinase activity"/>
    <property type="evidence" value="ECO:0007669"/>
    <property type="project" value="UniProtKB-KW"/>
</dbReference>
<dbReference type="RefSeq" id="WP_245126968.1">
    <property type="nucleotide sequence ID" value="NZ_CP095065.1"/>
</dbReference>
<evidence type="ECO:0000313" key="4">
    <source>
        <dbReference type="Proteomes" id="UP000830401"/>
    </source>
</evidence>
<feature type="transmembrane region" description="Helical" evidence="1">
    <location>
        <begin position="73"/>
        <end position="91"/>
    </location>
</feature>
<sequence length="339" mass="38942">MIFFPPRYRAAVLHLAYWGVYFSFYFYQFGQEYARRQVAVGLLATVTLNAALAYFNYFYLLPRLLRTRRLGEYLALFAGPYATVVVLRVLADRQLLLTDMNRRFLYSPAHTWSVVVGVLFIVAFVSLLYFVTQWFVLEARAKALENEKLATELRYLKAQLNPHFLFNTLNNLYYLAYSRSERTPEVIATLAQMMRYMLEEANRPAVDLSREIEYLASYIQLEKLRLNSPVPITLTVAGQPNGRLVAPLIFMAFLENAFKHGVSTISTTAWVRVHFDLTGPDCCYTVANSKLPASAAPMGPAGTGLPNVRRRLALSYPDRHELQIDDLPDEYRIYLRLSL</sequence>
<dbReference type="Pfam" id="PF06580">
    <property type="entry name" value="His_kinase"/>
    <property type="match status" value="1"/>
</dbReference>
<protein>
    <submittedName>
        <fullName evidence="3">Histidine kinase</fullName>
    </submittedName>
</protein>
<keyword evidence="1" id="KW-1133">Transmembrane helix</keyword>
<gene>
    <name evidence="3" type="ORF">MUN86_27560</name>
</gene>
<feature type="domain" description="Signal transduction histidine kinase internal region" evidence="2">
    <location>
        <begin position="152"/>
        <end position="227"/>
    </location>
</feature>
<evidence type="ECO:0000259" key="2">
    <source>
        <dbReference type="Pfam" id="PF06580"/>
    </source>
</evidence>
<dbReference type="InterPro" id="IPR050640">
    <property type="entry name" value="Bact_2-comp_sensor_kinase"/>
</dbReference>
<evidence type="ECO:0000256" key="1">
    <source>
        <dbReference type="SAM" id="Phobius"/>
    </source>
</evidence>
<keyword evidence="1" id="KW-0472">Membrane</keyword>
<keyword evidence="3" id="KW-0614">Plasmid</keyword>
<keyword evidence="3" id="KW-0418">Kinase</keyword>
<keyword evidence="3" id="KW-0808">Transferase</keyword>
<geneLocation type="plasmid" evidence="3 4">
    <name>unnamed4</name>
</geneLocation>
<name>A0ABY4GFE4_9BACT</name>
<dbReference type="PANTHER" id="PTHR34220">
    <property type="entry name" value="SENSOR HISTIDINE KINASE YPDA"/>
    <property type="match status" value="1"/>
</dbReference>